<keyword evidence="4" id="KW-0028">Amino-acid biosynthesis</keyword>
<dbReference type="InterPro" id="IPR042122">
    <property type="entry name" value="Ser_AcTrfase_N_sf"/>
</dbReference>
<evidence type="ECO:0000313" key="10">
    <source>
        <dbReference type="EMBL" id="MFC5145193.1"/>
    </source>
</evidence>
<dbReference type="InterPro" id="IPR001451">
    <property type="entry name" value="Hexapep"/>
</dbReference>
<organism evidence="10 11">
    <name type="scientific">Streptomyces aureoversilis</name>
    <dbReference type="NCBI Taxonomy" id="67277"/>
    <lineage>
        <taxon>Bacteria</taxon>
        <taxon>Bacillati</taxon>
        <taxon>Actinomycetota</taxon>
        <taxon>Actinomycetes</taxon>
        <taxon>Kitasatosporales</taxon>
        <taxon>Streptomycetaceae</taxon>
        <taxon>Streptomyces</taxon>
    </lineage>
</organism>
<dbReference type="RefSeq" id="WP_382039659.1">
    <property type="nucleotide sequence ID" value="NZ_JBHSKJ010000005.1"/>
</dbReference>
<comment type="catalytic activity">
    <reaction evidence="9">
        <text>L-serine + acetyl-CoA = O-acetyl-L-serine + CoA</text>
        <dbReference type="Rhea" id="RHEA:24560"/>
        <dbReference type="ChEBI" id="CHEBI:33384"/>
        <dbReference type="ChEBI" id="CHEBI:57287"/>
        <dbReference type="ChEBI" id="CHEBI:57288"/>
        <dbReference type="ChEBI" id="CHEBI:58340"/>
        <dbReference type="EC" id="2.3.1.30"/>
    </reaction>
</comment>
<comment type="similarity">
    <text evidence="2">Belongs to the transferase hexapeptide repeat family.</text>
</comment>
<dbReference type="Gene3D" id="1.10.3130.10">
    <property type="entry name" value="serine acetyltransferase, domain 1"/>
    <property type="match status" value="1"/>
</dbReference>
<dbReference type="Proteomes" id="UP001596222">
    <property type="component" value="Unassembled WGS sequence"/>
</dbReference>
<dbReference type="Gene3D" id="2.160.10.10">
    <property type="entry name" value="Hexapeptide repeat proteins"/>
    <property type="match status" value="1"/>
</dbReference>
<dbReference type="InterPro" id="IPR053376">
    <property type="entry name" value="Serine_acetyltransferase"/>
</dbReference>
<dbReference type="InterPro" id="IPR018357">
    <property type="entry name" value="Hexapep_transf_CS"/>
</dbReference>
<dbReference type="InterPro" id="IPR011004">
    <property type="entry name" value="Trimer_LpxA-like_sf"/>
</dbReference>
<keyword evidence="6" id="KW-0677">Repeat</keyword>
<dbReference type="EMBL" id="JBHSKJ010000005">
    <property type="protein sequence ID" value="MFC5145193.1"/>
    <property type="molecule type" value="Genomic_DNA"/>
</dbReference>
<comment type="caution">
    <text evidence="10">The sequence shown here is derived from an EMBL/GenBank/DDBJ whole genome shotgun (WGS) entry which is preliminary data.</text>
</comment>
<dbReference type="InterPro" id="IPR045304">
    <property type="entry name" value="LbH_SAT"/>
</dbReference>
<dbReference type="PANTHER" id="PTHR42811">
    <property type="entry name" value="SERINE ACETYLTRANSFERASE"/>
    <property type="match status" value="1"/>
</dbReference>
<proteinExistence type="inferred from homology"/>
<evidence type="ECO:0000256" key="4">
    <source>
        <dbReference type="ARBA" id="ARBA00022605"/>
    </source>
</evidence>
<evidence type="ECO:0000256" key="3">
    <source>
        <dbReference type="ARBA" id="ARBA00013266"/>
    </source>
</evidence>
<dbReference type="SUPFAM" id="SSF51161">
    <property type="entry name" value="Trimeric LpxA-like enzymes"/>
    <property type="match status" value="1"/>
</dbReference>
<evidence type="ECO:0000256" key="8">
    <source>
        <dbReference type="ARBA" id="ARBA00023315"/>
    </source>
</evidence>
<gene>
    <name evidence="10" type="primary">epsC</name>
    <name evidence="10" type="ORF">ACFPP6_10995</name>
</gene>
<dbReference type="PROSITE" id="PS00101">
    <property type="entry name" value="HEXAPEP_TRANSFERASES"/>
    <property type="match status" value="1"/>
</dbReference>
<dbReference type="Pfam" id="PF00132">
    <property type="entry name" value="Hexapep"/>
    <property type="match status" value="1"/>
</dbReference>
<dbReference type="NCBIfam" id="NF041874">
    <property type="entry name" value="EPS_EpsC"/>
    <property type="match status" value="1"/>
</dbReference>
<evidence type="ECO:0000256" key="6">
    <source>
        <dbReference type="ARBA" id="ARBA00022737"/>
    </source>
</evidence>
<accession>A0ABV9ZUX1</accession>
<keyword evidence="11" id="KW-1185">Reference proteome</keyword>
<keyword evidence="5" id="KW-0808">Transferase</keyword>
<evidence type="ECO:0000256" key="2">
    <source>
        <dbReference type="ARBA" id="ARBA00007274"/>
    </source>
</evidence>
<evidence type="ECO:0000256" key="7">
    <source>
        <dbReference type="ARBA" id="ARBA00023192"/>
    </source>
</evidence>
<evidence type="ECO:0000256" key="1">
    <source>
        <dbReference type="ARBA" id="ARBA00004876"/>
    </source>
</evidence>
<sequence>MTPPLPPSPAPSLLPRSLRLLREDLKVVADRDPAVRSRGEALLAPFLPALWLHRPASGLHARGHRVTARVLSLVGRFLSGGVDIHPGARVGRRLFIDHGAAVIIGEDAVIGDDVTLYHQVTIGAIGWWRDRHRLPGERRHPTLGDRVVVGAGASVLGPVCIGDDSLVGAHALVTADVPAGCRVWAPKSEVHPRGKPSVVRAAGTEAVADVTANVTTNVTAKATAKRKRGGL</sequence>
<name>A0ABV9ZUX1_9ACTN</name>
<reference evidence="11" key="1">
    <citation type="journal article" date="2019" name="Int. J. Syst. Evol. Microbiol.">
        <title>The Global Catalogue of Microorganisms (GCM) 10K type strain sequencing project: providing services to taxonomists for standard genome sequencing and annotation.</title>
        <authorList>
            <consortium name="The Broad Institute Genomics Platform"/>
            <consortium name="The Broad Institute Genome Sequencing Center for Infectious Disease"/>
            <person name="Wu L."/>
            <person name="Ma J."/>
        </authorList>
    </citation>
    <scope>NUCLEOTIDE SEQUENCE [LARGE SCALE GENOMIC DNA]</scope>
    <source>
        <strain evidence="11">CGMCC 4.1641</strain>
    </source>
</reference>
<comment type="pathway">
    <text evidence="1">Amino-acid biosynthesis; L-cysteine biosynthesis; L-cysteine from L-serine: step 1/2.</text>
</comment>
<keyword evidence="8" id="KW-0012">Acyltransferase</keyword>
<dbReference type="EC" id="2.3.1.30" evidence="3"/>
<keyword evidence="7" id="KW-0198">Cysteine biosynthesis</keyword>
<evidence type="ECO:0000313" key="11">
    <source>
        <dbReference type="Proteomes" id="UP001596222"/>
    </source>
</evidence>
<evidence type="ECO:0000256" key="5">
    <source>
        <dbReference type="ARBA" id="ARBA00022679"/>
    </source>
</evidence>
<evidence type="ECO:0000256" key="9">
    <source>
        <dbReference type="ARBA" id="ARBA00049486"/>
    </source>
</evidence>
<protein>
    <recommendedName>
        <fullName evidence="3">serine O-acetyltransferase</fullName>
        <ecNumber evidence="3">2.3.1.30</ecNumber>
    </recommendedName>
</protein>
<dbReference type="CDD" id="cd03354">
    <property type="entry name" value="LbH_SAT"/>
    <property type="match status" value="1"/>
</dbReference>